<evidence type="ECO:0000313" key="3">
    <source>
        <dbReference type="Proteomes" id="UP000051589"/>
    </source>
</evidence>
<keyword evidence="1" id="KW-0472">Membrane</keyword>
<proteinExistence type="predicted"/>
<dbReference type="EMBL" id="AYZH01000011">
    <property type="protein sequence ID" value="KRN02036.1"/>
    <property type="molecule type" value="Genomic_DNA"/>
</dbReference>
<keyword evidence="3" id="KW-1185">Reference proteome</keyword>
<evidence type="ECO:0000313" key="2">
    <source>
        <dbReference type="EMBL" id="KRN02036.1"/>
    </source>
</evidence>
<keyword evidence="1" id="KW-0812">Transmembrane</keyword>
<name>A0A0R2DQ94_9LACO</name>
<dbReference type="AlphaFoldDB" id="A0A0R2DQ94"/>
<feature type="transmembrane region" description="Helical" evidence="1">
    <location>
        <begin position="68"/>
        <end position="87"/>
    </location>
</feature>
<sequence length="91" mass="9362">MGLTGIGVSAQADNVPTSHVSITDVKTGHQTGHVTNLDAKSATDVKLASAHKTNLAQDHSTRSQPADWLTAGIAVAMAVLAPAGLITKRQH</sequence>
<dbReference type="STRING" id="1423803.FD13_GL000340"/>
<evidence type="ECO:0000256" key="1">
    <source>
        <dbReference type="SAM" id="Phobius"/>
    </source>
</evidence>
<dbReference type="PATRIC" id="fig|1423803.3.peg.335"/>
<comment type="caution">
    <text evidence="2">The sequence shown here is derived from an EMBL/GenBank/DDBJ whole genome shotgun (WGS) entry which is preliminary data.</text>
</comment>
<reference evidence="2 3" key="1">
    <citation type="journal article" date="2015" name="Genome Announc.">
        <title>Expanding the biotechnology potential of lactobacilli through comparative genomics of 213 strains and associated genera.</title>
        <authorList>
            <person name="Sun Z."/>
            <person name="Harris H.M."/>
            <person name="McCann A."/>
            <person name="Guo C."/>
            <person name="Argimon S."/>
            <person name="Zhang W."/>
            <person name="Yang X."/>
            <person name="Jeffery I.B."/>
            <person name="Cooney J.C."/>
            <person name="Kagawa T.F."/>
            <person name="Liu W."/>
            <person name="Song Y."/>
            <person name="Salvetti E."/>
            <person name="Wrobel A."/>
            <person name="Rasinkangas P."/>
            <person name="Parkhill J."/>
            <person name="Rea M.C."/>
            <person name="O'Sullivan O."/>
            <person name="Ritari J."/>
            <person name="Douillard F.P."/>
            <person name="Paul Ross R."/>
            <person name="Yang R."/>
            <person name="Briner A.E."/>
            <person name="Felis G.E."/>
            <person name="de Vos W.M."/>
            <person name="Barrangou R."/>
            <person name="Klaenhammer T.R."/>
            <person name="Caufield P.W."/>
            <person name="Cui Y."/>
            <person name="Zhang H."/>
            <person name="O'Toole P.W."/>
        </authorList>
    </citation>
    <scope>NUCLEOTIDE SEQUENCE [LARGE SCALE GENOMIC DNA]</scope>
    <source>
        <strain evidence="2 3">DSM 21775</strain>
    </source>
</reference>
<gene>
    <name evidence="2" type="ORF">FD13_GL000340</name>
</gene>
<protein>
    <submittedName>
        <fullName evidence="2">Uncharacterized protein</fullName>
    </submittedName>
</protein>
<keyword evidence="1" id="KW-1133">Transmembrane helix</keyword>
<dbReference type="Proteomes" id="UP000051589">
    <property type="component" value="Unassembled WGS sequence"/>
</dbReference>
<accession>A0A0R2DQ94</accession>
<organism evidence="2 3">
    <name type="scientific">Levilactobacillus senmaizukei DSM 21775 = NBRC 103853</name>
    <dbReference type="NCBI Taxonomy" id="1423803"/>
    <lineage>
        <taxon>Bacteria</taxon>
        <taxon>Bacillati</taxon>
        <taxon>Bacillota</taxon>
        <taxon>Bacilli</taxon>
        <taxon>Lactobacillales</taxon>
        <taxon>Lactobacillaceae</taxon>
        <taxon>Levilactobacillus</taxon>
    </lineage>
</organism>